<evidence type="ECO:0000256" key="1">
    <source>
        <dbReference type="ARBA" id="ARBA00022679"/>
    </source>
</evidence>
<dbReference type="eggNOG" id="COG3414">
    <property type="taxonomic scope" value="Bacteria"/>
</dbReference>
<dbReference type="AlphaFoldDB" id="A0A0R2CJZ9"/>
<dbReference type="PROSITE" id="PS51099">
    <property type="entry name" value="PTS_EIIB_TYPE_2"/>
    <property type="match status" value="1"/>
</dbReference>
<sequence length="97" mass="10653">MKILAVCQSGLGSSFMVQMNIQQILQDESVSDISVDHADVGSVSSDAADYFFVEATLADALGNIQQNKIVKLNSLIDKNETQQKLNEILDKNNIDHK</sequence>
<dbReference type="GO" id="GO:0009401">
    <property type="term" value="P:phosphoenolpyruvate-dependent sugar phosphotransferase system"/>
    <property type="evidence" value="ECO:0007669"/>
    <property type="project" value="InterPro"/>
</dbReference>
<dbReference type="STRING" id="1133569.FD21_GL000887"/>
<evidence type="ECO:0000259" key="2">
    <source>
        <dbReference type="PROSITE" id="PS51099"/>
    </source>
</evidence>
<keyword evidence="1" id="KW-0808">Transferase</keyword>
<feature type="domain" description="PTS EIIB type-2" evidence="2">
    <location>
        <begin position="1"/>
        <end position="93"/>
    </location>
</feature>
<dbReference type="PATRIC" id="fig|1133569.4.peg.976"/>
<dbReference type="InterPro" id="IPR036095">
    <property type="entry name" value="PTS_EIIB-like_sf"/>
</dbReference>
<gene>
    <name evidence="3" type="ORF">FD21_GL000887</name>
</gene>
<comment type="caution">
    <text evidence="3">The sequence shown here is derived from an EMBL/GenBank/DDBJ whole genome shotgun (WGS) entry which is preliminary data.</text>
</comment>
<accession>A0A0R2CJZ9</accession>
<dbReference type="GO" id="GO:0008982">
    <property type="term" value="F:protein-N(PI)-phosphohistidine-sugar phosphotransferase activity"/>
    <property type="evidence" value="ECO:0007669"/>
    <property type="project" value="InterPro"/>
</dbReference>
<dbReference type="Proteomes" id="UP000051576">
    <property type="component" value="Unassembled WGS sequence"/>
</dbReference>
<dbReference type="OrthoDB" id="6603449at2"/>
<name>A0A0R2CJZ9_9LACO</name>
<organism evidence="3 4">
    <name type="scientific">Liquorilactobacillus vini DSM 20605</name>
    <dbReference type="NCBI Taxonomy" id="1133569"/>
    <lineage>
        <taxon>Bacteria</taxon>
        <taxon>Bacillati</taxon>
        <taxon>Bacillota</taxon>
        <taxon>Bacilli</taxon>
        <taxon>Lactobacillales</taxon>
        <taxon>Lactobacillaceae</taxon>
        <taxon>Liquorilactobacillus</taxon>
    </lineage>
</organism>
<dbReference type="SUPFAM" id="SSF52794">
    <property type="entry name" value="PTS system IIB component-like"/>
    <property type="match status" value="1"/>
</dbReference>
<dbReference type="EMBL" id="AYYX01000023">
    <property type="protein sequence ID" value="KRM88747.1"/>
    <property type="molecule type" value="Genomic_DNA"/>
</dbReference>
<dbReference type="RefSeq" id="WP_026049483.1">
    <property type="nucleotide sequence ID" value="NZ_AHYZ01000066.1"/>
</dbReference>
<keyword evidence="4" id="KW-1185">Reference proteome</keyword>
<proteinExistence type="predicted"/>
<dbReference type="Pfam" id="PF02302">
    <property type="entry name" value="PTS_IIB"/>
    <property type="match status" value="1"/>
</dbReference>
<dbReference type="InterPro" id="IPR013011">
    <property type="entry name" value="PTS_EIIB_2"/>
</dbReference>
<evidence type="ECO:0000313" key="3">
    <source>
        <dbReference type="EMBL" id="KRM88747.1"/>
    </source>
</evidence>
<protein>
    <recommendedName>
        <fullName evidence="2">PTS EIIB type-2 domain-containing protein</fullName>
    </recommendedName>
</protein>
<dbReference type="CDD" id="cd05563">
    <property type="entry name" value="PTS_IIB_ascorbate"/>
    <property type="match status" value="1"/>
</dbReference>
<dbReference type="Gene3D" id="3.40.50.2300">
    <property type="match status" value="1"/>
</dbReference>
<reference evidence="3 4" key="1">
    <citation type="journal article" date="2015" name="Genome Announc.">
        <title>Expanding the biotechnology potential of lactobacilli through comparative genomics of 213 strains and associated genera.</title>
        <authorList>
            <person name="Sun Z."/>
            <person name="Harris H.M."/>
            <person name="McCann A."/>
            <person name="Guo C."/>
            <person name="Argimon S."/>
            <person name="Zhang W."/>
            <person name="Yang X."/>
            <person name="Jeffery I.B."/>
            <person name="Cooney J.C."/>
            <person name="Kagawa T.F."/>
            <person name="Liu W."/>
            <person name="Song Y."/>
            <person name="Salvetti E."/>
            <person name="Wrobel A."/>
            <person name="Rasinkangas P."/>
            <person name="Parkhill J."/>
            <person name="Rea M.C."/>
            <person name="O'Sullivan O."/>
            <person name="Ritari J."/>
            <person name="Douillard F.P."/>
            <person name="Paul Ross R."/>
            <person name="Yang R."/>
            <person name="Briner A.E."/>
            <person name="Felis G.E."/>
            <person name="de Vos W.M."/>
            <person name="Barrangou R."/>
            <person name="Klaenhammer T.R."/>
            <person name="Caufield P.W."/>
            <person name="Cui Y."/>
            <person name="Zhang H."/>
            <person name="O'Toole P.W."/>
        </authorList>
    </citation>
    <scope>NUCLEOTIDE SEQUENCE [LARGE SCALE GENOMIC DNA]</scope>
    <source>
        <strain evidence="3 4">DSM 20605</strain>
    </source>
</reference>
<dbReference type="InterPro" id="IPR003501">
    <property type="entry name" value="PTS_EIIB_2/3"/>
</dbReference>
<evidence type="ECO:0000313" key="4">
    <source>
        <dbReference type="Proteomes" id="UP000051576"/>
    </source>
</evidence>